<evidence type="ECO:0000256" key="9">
    <source>
        <dbReference type="ARBA" id="ARBA00023163"/>
    </source>
</evidence>
<evidence type="ECO:0000256" key="4">
    <source>
        <dbReference type="ARBA" id="ARBA00022491"/>
    </source>
</evidence>
<dbReference type="GO" id="GO:0000785">
    <property type="term" value="C:chromatin"/>
    <property type="evidence" value="ECO:0007669"/>
    <property type="project" value="TreeGrafter"/>
</dbReference>
<comment type="subcellular location">
    <subcellularLocation>
        <location evidence="2 12">Nucleus</location>
    </subcellularLocation>
</comment>
<evidence type="ECO:0000256" key="6">
    <source>
        <dbReference type="ARBA" id="ARBA00022737"/>
    </source>
</evidence>
<dbReference type="InterPro" id="IPR019775">
    <property type="entry name" value="WD40_repeat_CS"/>
</dbReference>
<dbReference type="PROSITE" id="PS50294">
    <property type="entry name" value="WD_REPEATS_REGION"/>
    <property type="match status" value="4"/>
</dbReference>
<dbReference type="InterPro" id="IPR015943">
    <property type="entry name" value="WD40/YVTN_repeat-like_dom_sf"/>
</dbReference>
<reference evidence="16 17" key="1">
    <citation type="journal article" date="2016" name="Proc. Natl. Acad. Sci. U.S.A.">
        <title>Comparative genomics of biotechnologically important yeasts.</title>
        <authorList>
            <person name="Riley R."/>
            <person name="Haridas S."/>
            <person name="Wolfe K.H."/>
            <person name="Lopes M.R."/>
            <person name="Hittinger C.T."/>
            <person name="Goeker M."/>
            <person name="Salamov A.A."/>
            <person name="Wisecaver J.H."/>
            <person name="Long T.M."/>
            <person name="Calvey C.H."/>
            <person name="Aerts A.L."/>
            <person name="Barry K.W."/>
            <person name="Choi C."/>
            <person name="Clum A."/>
            <person name="Coughlan A.Y."/>
            <person name="Deshpande S."/>
            <person name="Douglass A.P."/>
            <person name="Hanson S.J."/>
            <person name="Klenk H.-P."/>
            <person name="LaButti K.M."/>
            <person name="Lapidus A."/>
            <person name="Lindquist E.A."/>
            <person name="Lipzen A.M."/>
            <person name="Meier-Kolthoff J.P."/>
            <person name="Ohm R.A."/>
            <person name="Otillar R.P."/>
            <person name="Pangilinan J.L."/>
            <person name="Peng Y."/>
            <person name="Rokas A."/>
            <person name="Rosa C.A."/>
            <person name="Scheuner C."/>
            <person name="Sibirny A.A."/>
            <person name="Slot J.C."/>
            <person name="Stielow J.B."/>
            <person name="Sun H."/>
            <person name="Kurtzman C.P."/>
            <person name="Blackwell M."/>
            <person name="Grigoriev I.V."/>
            <person name="Jeffries T.W."/>
        </authorList>
    </citation>
    <scope>NUCLEOTIDE SEQUENCE [LARGE SCALE GENOMIC DNA]</scope>
    <source>
        <strain evidence="16 17">DSM 6958</strain>
    </source>
</reference>
<dbReference type="PANTHER" id="PTHR13831:SF0">
    <property type="entry name" value="PROTEIN HIRA"/>
    <property type="match status" value="1"/>
</dbReference>
<feature type="repeat" description="WD" evidence="11">
    <location>
        <begin position="92"/>
        <end position="127"/>
    </location>
</feature>
<dbReference type="OrthoDB" id="1741719at2759"/>
<feature type="domain" description="CAF1B/HIR1 beta-propeller" evidence="15">
    <location>
        <begin position="89"/>
        <end position="407"/>
    </location>
</feature>
<dbReference type="STRING" id="857566.A0A1E3PI95"/>
<evidence type="ECO:0000256" key="8">
    <source>
        <dbReference type="ARBA" id="ARBA00023015"/>
    </source>
</evidence>
<proteinExistence type="inferred from homology"/>
<dbReference type="FunFam" id="2.130.10.10:FF:000290">
    <property type="entry name" value="Protein HIR"/>
    <property type="match status" value="1"/>
</dbReference>
<feature type="region of interest" description="Disordered" evidence="13">
    <location>
        <begin position="462"/>
        <end position="489"/>
    </location>
</feature>
<evidence type="ECO:0000313" key="17">
    <source>
        <dbReference type="Proteomes" id="UP000095009"/>
    </source>
</evidence>
<evidence type="ECO:0000256" key="12">
    <source>
        <dbReference type="RuleBase" id="RU364014"/>
    </source>
</evidence>
<dbReference type="PANTHER" id="PTHR13831">
    <property type="entry name" value="MEMBER OF THE HIR1 FAMILY OF WD-REPEAT PROTEINS"/>
    <property type="match status" value="1"/>
</dbReference>
<dbReference type="InterPro" id="IPR001680">
    <property type="entry name" value="WD40_rpt"/>
</dbReference>
<dbReference type="GO" id="GO:0031491">
    <property type="term" value="F:nucleosome binding"/>
    <property type="evidence" value="ECO:0007669"/>
    <property type="project" value="TreeGrafter"/>
</dbReference>
<accession>A0A1E3PI95</accession>
<dbReference type="CDD" id="cd00200">
    <property type="entry name" value="WD40"/>
    <property type="match status" value="1"/>
</dbReference>
<comment type="function">
    <text evidence="1 12">Required for replication-independent chromatin assembly and for the periodic repression of histone gene transcription during the cell cycle.</text>
</comment>
<dbReference type="Proteomes" id="UP000095009">
    <property type="component" value="Unassembled WGS sequence"/>
</dbReference>
<dbReference type="InterPro" id="IPR019015">
    <property type="entry name" value="HIRA_B_motif"/>
</dbReference>
<dbReference type="EMBL" id="KV454410">
    <property type="protein sequence ID" value="ODQ65078.1"/>
    <property type="molecule type" value="Genomic_DNA"/>
</dbReference>
<keyword evidence="6 12" id="KW-0677">Repeat</keyword>
<dbReference type="PROSITE" id="PS00678">
    <property type="entry name" value="WD_REPEATS_1"/>
    <property type="match status" value="1"/>
</dbReference>
<evidence type="ECO:0000256" key="1">
    <source>
        <dbReference type="ARBA" id="ARBA00002677"/>
    </source>
</evidence>
<gene>
    <name evidence="16" type="ORF">NADFUDRAFT_35209</name>
</gene>
<dbReference type="AlphaFoldDB" id="A0A1E3PI95"/>
<organism evidence="16 17">
    <name type="scientific">Nadsonia fulvescens var. elongata DSM 6958</name>
    <dbReference type="NCBI Taxonomy" id="857566"/>
    <lineage>
        <taxon>Eukaryota</taxon>
        <taxon>Fungi</taxon>
        <taxon>Dikarya</taxon>
        <taxon>Ascomycota</taxon>
        <taxon>Saccharomycotina</taxon>
        <taxon>Dipodascomycetes</taxon>
        <taxon>Dipodascales</taxon>
        <taxon>Dipodascales incertae sedis</taxon>
        <taxon>Nadsonia</taxon>
    </lineage>
</organism>
<dbReference type="GO" id="GO:0034728">
    <property type="term" value="P:nucleosome organization"/>
    <property type="evidence" value="ECO:0007669"/>
    <property type="project" value="UniProtKB-ARBA"/>
</dbReference>
<keyword evidence="4 12" id="KW-0678">Repressor</keyword>
<dbReference type="InterPro" id="IPR055410">
    <property type="entry name" value="Beta-prop_CAF1B_HIR1"/>
</dbReference>
<dbReference type="Pfam" id="PF00400">
    <property type="entry name" value="WD40"/>
    <property type="match status" value="1"/>
</dbReference>
<feature type="compositionally biased region" description="Basic and acidic residues" evidence="13">
    <location>
        <begin position="60"/>
        <end position="77"/>
    </location>
</feature>
<keyword evidence="8 12" id="KW-0805">Transcription regulation</keyword>
<feature type="repeat" description="WD" evidence="11">
    <location>
        <begin position="20"/>
        <end position="48"/>
    </location>
</feature>
<dbReference type="InterPro" id="IPR036322">
    <property type="entry name" value="WD40_repeat_dom_sf"/>
</dbReference>
<evidence type="ECO:0000259" key="15">
    <source>
        <dbReference type="Pfam" id="PF24105"/>
    </source>
</evidence>
<name>A0A1E3PI95_9ASCO</name>
<comment type="similarity">
    <text evidence="3 12">Belongs to the WD repeat HIR1 family.</text>
</comment>
<evidence type="ECO:0000256" key="11">
    <source>
        <dbReference type="PROSITE-ProRule" id="PRU00221"/>
    </source>
</evidence>
<evidence type="ECO:0000256" key="2">
    <source>
        <dbReference type="ARBA" id="ARBA00004123"/>
    </source>
</evidence>
<evidence type="ECO:0000256" key="3">
    <source>
        <dbReference type="ARBA" id="ARBA00007306"/>
    </source>
</evidence>
<dbReference type="SMART" id="SM00320">
    <property type="entry name" value="WD40"/>
    <property type="match status" value="8"/>
</dbReference>
<dbReference type="FunFam" id="2.130.10.10:FF:001073">
    <property type="entry name" value="Protein HIR"/>
    <property type="match status" value="1"/>
</dbReference>
<feature type="repeat" description="WD" evidence="11">
    <location>
        <begin position="200"/>
        <end position="241"/>
    </location>
</feature>
<evidence type="ECO:0000256" key="7">
    <source>
        <dbReference type="ARBA" id="ARBA00022853"/>
    </source>
</evidence>
<evidence type="ECO:0000256" key="10">
    <source>
        <dbReference type="ARBA" id="ARBA00023242"/>
    </source>
</evidence>
<dbReference type="GO" id="GO:0005634">
    <property type="term" value="C:nucleus"/>
    <property type="evidence" value="ECO:0007669"/>
    <property type="project" value="UniProtKB-SubCell"/>
</dbReference>
<keyword evidence="5 11" id="KW-0853">WD repeat</keyword>
<evidence type="ECO:0000259" key="14">
    <source>
        <dbReference type="Pfam" id="PF07569"/>
    </source>
</evidence>
<protein>
    <recommendedName>
        <fullName evidence="12">Protein HIR</fullName>
    </recommendedName>
</protein>
<keyword evidence="9 12" id="KW-0804">Transcription</keyword>
<dbReference type="Pfam" id="PF24105">
    <property type="entry name" value="Beta-prop_CAF1B_HIR1"/>
    <property type="match status" value="1"/>
</dbReference>
<feature type="compositionally biased region" description="Polar residues" evidence="13">
    <location>
        <begin position="462"/>
        <end position="479"/>
    </location>
</feature>
<evidence type="ECO:0000256" key="5">
    <source>
        <dbReference type="ARBA" id="ARBA00022574"/>
    </source>
</evidence>
<keyword evidence="10 12" id="KW-0539">Nucleus</keyword>
<dbReference type="InterPro" id="IPR011494">
    <property type="entry name" value="HIRA-like_C"/>
</dbReference>
<dbReference type="PROSITE" id="PS50082">
    <property type="entry name" value="WD_REPEATS_2"/>
    <property type="match status" value="4"/>
</dbReference>
<dbReference type="Pfam" id="PF07569">
    <property type="entry name" value="Hira"/>
    <property type="match status" value="1"/>
</dbReference>
<dbReference type="Pfam" id="PF09453">
    <property type="entry name" value="HIRA_B"/>
    <property type="match status" value="1"/>
</dbReference>
<feature type="domain" description="Protein HIRA-like C-terminal" evidence="14">
    <location>
        <begin position="730"/>
        <end position="954"/>
    </location>
</feature>
<dbReference type="InterPro" id="IPR031120">
    <property type="entry name" value="HIR1-like"/>
</dbReference>
<dbReference type="GO" id="GO:0006355">
    <property type="term" value="P:regulation of DNA-templated transcription"/>
    <property type="evidence" value="ECO:0007669"/>
    <property type="project" value="InterPro"/>
</dbReference>
<keyword evidence="17" id="KW-1185">Reference proteome</keyword>
<evidence type="ECO:0000313" key="16">
    <source>
        <dbReference type="EMBL" id="ODQ65078.1"/>
    </source>
</evidence>
<feature type="region of interest" description="Disordered" evidence="13">
    <location>
        <begin position="60"/>
        <end position="90"/>
    </location>
</feature>
<keyword evidence="7 12" id="KW-0156">Chromatin regulator</keyword>
<feature type="repeat" description="WD" evidence="11">
    <location>
        <begin position="158"/>
        <end position="199"/>
    </location>
</feature>
<evidence type="ECO:0000256" key="13">
    <source>
        <dbReference type="SAM" id="MobiDB-lite"/>
    </source>
</evidence>
<sequence>MYIIKPAWLTHADEHRKYEIYSISVSPDGKRLASGGLDGKVRIWSIESINNSIDATAAHLSKEESGKSKKSSSKDAYPKSTLPEGPKQLCSMSTHTGAVTVVRFSPDGRYLATGSDDQVVLIWELESSGGGTNSMPLRREFGTIGEADTERWVVRKRLTGHDNDVQDLAWAPDGSLLVTVGLDSGIVIWSGTTFEKLKRLESHQSHVKGITFDPANKFFATASDDRTLKIFRYSRTGATEVTFSIEATITEPFKGSPLSTYFRRCSWSPDGNHIASANATNGPVTTIAIINRGTWDSDISLVGHDAPCEVASFCPRLFRPENPDLESSVKKTGADPKKADDQVSIIATSGQDKTLCIWNTARPRPIVVAHDIANKAITDLVWSPSGSTLFASSLDGTIVVVRFEEGDIGWPVPLDESESQLTRYGGGKDAMQIPESVEQLTLEQFVAKSEVEESQKKMDLLMSSSESQLQPRLHTQTQLPRPLSAPCQPPQAVVDEENLPNKMATIVPAVNIVKQKITITKDGRKRVAPQLISTTSNTLQSKDLQKISRDYSPSVAGPGIKHEVNSGAIFRPYHSMEFSKPSYALPKGGVPSLVIGNKRKTTDDDRDEFENTTGTFNTKKSRLADEIPDFIKPAIVSPAIAVSTIKLHAPKIRTIMSTSGNNDSNDSYLLEIRNGRGNEQEPTKIFVSKQGQVLFVDFIPKYAHLATGDGDRFWAVATEDGSIHIYSPSGRRLMPTIVVGSSISFLESQEDYLLAITSTGAVWVWNISKQTALVKNISVAPILDTVYNQNEKRQTNSRNAISQCSITTTGVIVISLTNGQGFTYNSGMGTWHRISEFWWTMGSQYWNSTRPYRFENIEENTNGFVKLVEGRTNEILLSNDGRGVTLQKMSRTFMSENSFAGIEEVISLGHLENRIGAAIMMGSEKEALHFMKMYSRRLVEECLFDRLEEFFQELLGSEKGVSKQFMTSMDNHQILREILGSIGVLDRAKATILKFTQKLS</sequence>
<dbReference type="Gene3D" id="2.130.10.10">
    <property type="entry name" value="YVTN repeat-like/Quinoprotein amine dehydrogenase"/>
    <property type="match status" value="3"/>
</dbReference>
<dbReference type="GO" id="GO:0006351">
    <property type="term" value="P:DNA-templated transcription"/>
    <property type="evidence" value="ECO:0007669"/>
    <property type="project" value="InterPro"/>
</dbReference>
<dbReference type="SUPFAM" id="SSF50978">
    <property type="entry name" value="WD40 repeat-like"/>
    <property type="match status" value="2"/>
</dbReference>
<dbReference type="GO" id="GO:0000417">
    <property type="term" value="C:HIR complex"/>
    <property type="evidence" value="ECO:0007669"/>
    <property type="project" value="EnsemblFungi"/>
</dbReference>